<name>A0A1H9YX37_9FIRM</name>
<feature type="compositionally biased region" description="Polar residues" evidence="1">
    <location>
        <begin position="242"/>
        <end position="254"/>
    </location>
</feature>
<organism evidence="3 4">
    <name type="scientific">[Clostridium] polysaccharolyticum</name>
    <dbReference type="NCBI Taxonomy" id="29364"/>
    <lineage>
        <taxon>Bacteria</taxon>
        <taxon>Bacillati</taxon>
        <taxon>Bacillota</taxon>
        <taxon>Clostridia</taxon>
        <taxon>Lachnospirales</taxon>
        <taxon>Lachnospiraceae</taxon>
    </lineage>
</organism>
<dbReference type="Gene3D" id="2.30.30.40">
    <property type="entry name" value="SH3 Domains"/>
    <property type="match status" value="2"/>
</dbReference>
<reference evidence="3 4" key="1">
    <citation type="submission" date="2016-10" db="EMBL/GenBank/DDBJ databases">
        <authorList>
            <person name="de Groot N.N."/>
        </authorList>
    </citation>
    <scope>NUCLEOTIDE SEQUENCE [LARGE SCALE GENOMIC DNA]</scope>
    <source>
        <strain evidence="3 4">DSM 1801</strain>
    </source>
</reference>
<feature type="domain" description="SH3b" evidence="2">
    <location>
        <begin position="256"/>
        <end position="332"/>
    </location>
</feature>
<dbReference type="InterPro" id="IPR025883">
    <property type="entry name" value="Cadherin-like_domain"/>
</dbReference>
<dbReference type="EMBL" id="FOHN01000002">
    <property type="protein sequence ID" value="SES73721.1"/>
    <property type="molecule type" value="Genomic_DNA"/>
</dbReference>
<proteinExistence type="predicted"/>
<dbReference type="PROSITE" id="PS51781">
    <property type="entry name" value="SH3B"/>
    <property type="match status" value="1"/>
</dbReference>
<evidence type="ECO:0000259" key="2">
    <source>
        <dbReference type="PROSITE" id="PS51781"/>
    </source>
</evidence>
<dbReference type="RefSeq" id="WP_092475888.1">
    <property type="nucleotide sequence ID" value="NZ_FOHN01000002.1"/>
</dbReference>
<protein>
    <submittedName>
        <fullName evidence="3">Beta-N-acetylglucosaminidase</fullName>
    </submittedName>
</protein>
<dbReference type="OrthoDB" id="9816557at2"/>
<evidence type="ECO:0000313" key="3">
    <source>
        <dbReference type="EMBL" id="SES73721.1"/>
    </source>
</evidence>
<feature type="region of interest" description="Disordered" evidence="1">
    <location>
        <begin position="203"/>
        <end position="254"/>
    </location>
</feature>
<evidence type="ECO:0000313" key="4">
    <source>
        <dbReference type="Proteomes" id="UP000199800"/>
    </source>
</evidence>
<dbReference type="Proteomes" id="UP000199800">
    <property type="component" value="Unassembled WGS sequence"/>
</dbReference>
<dbReference type="Pfam" id="PF12733">
    <property type="entry name" value="Cadherin-like"/>
    <property type="match status" value="1"/>
</dbReference>
<dbReference type="AlphaFoldDB" id="A0A1H9YX37"/>
<dbReference type="SMART" id="SM00287">
    <property type="entry name" value="SH3b"/>
    <property type="match status" value="2"/>
</dbReference>
<sequence length="800" mass="87939">MKQLFYWKKGDGRIKICAAILFLCFFAQFCEGTRVESASCQVAAKVSGDNVYVRRKPGRTAQKLLDQEKEVTLSKEEPVTIKGQSFADNEKWYEISFSIGKKKKTGYMLSDYIVLSLKTPVKGKMISASGFKVRKKPETLQYVKVRNKVAALPKGRTVTIKKEINVNQKKWFYVSFVWNRKTCQGYVTGNALAFTGEQQVKASKSPVPSQTAKASKSPVPSQTVKPSKTPSPVKETKPSKTPVPSNQPQTSSSVIGKTGVVTASALNVRTGAGTGYGNLMYQALKVQITKGTGVKILGCTEVNGSAWYHVSFSYKGENLNGFVSGNYILVGTTPVTTPGTKPVASRQPAVNPSAPAEKTPSLATETQPLSEKEFEKALEKEGFPESYKGDLRTLHQKYPLWQFKVYRTGQKWDTAIEKENIVGKNLITKSKASGWKSYEAKAYKWETDSFVPFDGSTWVTASKAAIEYYMDPRNFLTTDGIFQFEYLGYEPEYQKESGVESILKNTVLSHAVYGFTDGEGTKQNITYGKTFIEAANYSKVNPFHLATRVKQEVVTAKGLSSSATGLLKGYQGYYNFYNIGATHSTAPNGAVINGLKYAKTGGSLSEANKAAFLIPWNSPYNAIVGGAKYIGNNYIVRGQNTVYLQKFNLSSYNTFGHQYMANVEAAKSEAQKTYAAYQYFQDIPVVFYIPVYENMPAKKAPVPENVKNPNNWLETLTVSGSKALAMTPTFKVSNSENTSYTVMVDSATTSVTINATSVSSLASIAGTGVKTLELGTNTFKIKVTAQNGNVRTYSIYIIRA</sequence>
<dbReference type="STRING" id="29364.SAMN04487772_102236"/>
<evidence type="ECO:0000256" key="1">
    <source>
        <dbReference type="SAM" id="MobiDB-lite"/>
    </source>
</evidence>
<dbReference type="InterPro" id="IPR003646">
    <property type="entry name" value="SH3-like_bac-type"/>
</dbReference>
<accession>A0A1H9YX37</accession>
<gene>
    <name evidence="3" type="ORF">SAMN04487772_102236</name>
</gene>
<feature type="compositionally biased region" description="Polar residues" evidence="1">
    <location>
        <begin position="203"/>
        <end position="230"/>
    </location>
</feature>
<keyword evidence="4" id="KW-1185">Reference proteome</keyword>
<feature type="region of interest" description="Disordered" evidence="1">
    <location>
        <begin position="338"/>
        <end position="369"/>
    </location>
</feature>